<reference evidence="1" key="1">
    <citation type="journal article" date="2015" name="Nature">
        <title>Complex archaea that bridge the gap between prokaryotes and eukaryotes.</title>
        <authorList>
            <person name="Spang A."/>
            <person name="Saw J.H."/>
            <person name="Jorgensen S.L."/>
            <person name="Zaremba-Niedzwiedzka K."/>
            <person name="Martijn J."/>
            <person name="Lind A.E."/>
            <person name="van Eijk R."/>
            <person name="Schleper C."/>
            <person name="Guy L."/>
            <person name="Ettema T.J."/>
        </authorList>
    </citation>
    <scope>NUCLEOTIDE SEQUENCE</scope>
</reference>
<accession>A0A0F9B4G7</accession>
<evidence type="ECO:0000313" key="1">
    <source>
        <dbReference type="EMBL" id="KKK85534.1"/>
    </source>
</evidence>
<comment type="caution">
    <text evidence="1">The sequence shown here is derived from an EMBL/GenBank/DDBJ whole genome shotgun (WGS) entry which is preliminary data.</text>
</comment>
<protein>
    <submittedName>
        <fullName evidence="1">Uncharacterized protein</fullName>
    </submittedName>
</protein>
<dbReference type="AlphaFoldDB" id="A0A0F9B4G7"/>
<proteinExistence type="predicted"/>
<sequence length="211" mass="24805">MKLKNVKLSKIMNVRDLIFLSSVKLIQSMGGASHFSEKEVKLIDKIYHNNIFQCPFCSNEYIFKEINLTQIQNSKHMSCKSCGEGLFTINISEAKFEFIFYKDSFKEDEPIFIFTPFGINSIYWISGEIKIGRAASWGRYDKSKLSWLGFMNLTYSQYFHLKTKVLELTRIPFKFKNYFDGKKKLSMEIEYSRKIEIWRGDGSMLTDTFDI</sequence>
<organism evidence="1">
    <name type="scientific">marine sediment metagenome</name>
    <dbReference type="NCBI Taxonomy" id="412755"/>
    <lineage>
        <taxon>unclassified sequences</taxon>
        <taxon>metagenomes</taxon>
        <taxon>ecological metagenomes</taxon>
    </lineage>
</organism>
<dbReference type="EMBL" id="LAZR01051263">
    <property type="protein sequence ID" value="KKK85534.1"/>
    <property type="molecule type" value="Genomic_DNA"/>
</dbReference>
<name>A0A0F9B4G7_9ZZZZ</name>
<gene>
    <name evidence="1" type="ORF">LCGC14_2772330</name>
</gene>